<dbReference type="Proteomes" id="UP001160301">
    <property type="component" value="Unassembled WGS sequence"/>
</dbReference>
<dbReference type="InterPro" id="IPR001387">
    <property type="entry name" value="Cro/C1-type_HTH"/>
</dbReference>
<dbReference type="SUPFAM" id="SSF47413">
    <property type="entry name" value="lambda repressor-like DNA-binding domains"/>
    <property type="match status" value="1"/>
</dbReference>
<evidence type="ECO:0000256" key="1">
    <source>
        <dbReference type="ARBA" id="ARBA00023125"/>
    </source>
</evidence>
<evidence type="ECO:0000313" key="4">
    <source>
        <dbReference type="Proteomes" id="UP001160301"/>
    </source>
</evidence>
<proteinExistence type="predicted"/>
<dbReference type="EMBL" id="JARZHI010000040">
    <property type="protein sequence ID" value="MDI1434293.1"/>
    <property type="molecule type" value="Genomic_DNA"/>
</dbReference>
<keyword evidence="1" id="KW-0238">DNA-binding</keyword>
<dbReference type="Pfam" id="PF01381">
    <property type="entry name" value="HTH_3"/>
    <property type="match status" value="1"/>
</dbReference>
<feature type="domain" description="HTH cro/C1-type" evidence="2">
    <location>
        <begin position="18"/>
        <end position="72"/>
    </location>
</feature>
<protein>
    <submittedName>
        <fullName evidence="3">Helix-turn-helix transcriptional regulator</fullName>
    </submittedName>
</protein>
<organism evidence="3 4">
    <name type="scientific">Polyangium sorediatum</name>
    <dbReference type="NCBI Taxonomy" id="889274"/>
    <lineage>
        <taxon>Bacteria</taxon>
        <taxon>Pseudomonadati</taxon>
        <taxon>Myxococcota</taxon>
        <taxon>Polyangia</taxon>
        <taxon>Polyangiales</taxon>
        <taxon>Polyangiaceae</taxon>
        <taxon>Polyangium</taxon>
    </lineage>
</organism>
<dbReference type="SMART" id="SM00530">
    <property type="entry name" value="HTH_XRE"/>
    <property type="match status" value="1"/>
</dbReference>
<dbReference type="RefSeq" id="WP_136971282.1">
    <property type="nucleotide sequence ID" value="NZ_JARZHI010000040.1"/>
</dbReference>
<dbReference type="CDD" id="cd00093">
    <property type="entry name" value="HTH_XRE"/>
    <property type="match status" value="1"/>
</dbReference>
<keyword evidence="4" id="KW-1185">Reference proteome</keyword>
<comment type="caution">
    <text evidence="3">The sequence shown here is derived from an EMBL/GenBank/DDBJ whole genome shotgun (WGS) entry which is preliminary data.</text>
</comment>
<sequence length="107" mass="11990">MPRRTIPEPHAAKVGERLRALRLERGLSLGDVADAAKFSKGHLSSIEHGLAAITVPTIFRIAHALGLSPLYLLTFPEDDEWARAAELFRKMPAREVAKVRRELAKRR</sequence>
<name>A0ABT6P138_9BACT</name>
<dbReference type="Gene3D" id="1.10.260.40">
    <property type="entry name" value="lambda repressor-like DNA-binding domains"/>
    <property type="match status" value="1"/>
</dbReference>
<gene>
    <name evidence="3" type="ORF">QHF89_32645</name>
</gene>
<dbReference type="InterPro" id="IPR050807">
    <property type="entry name" value="TransReg_Diox_bact_type"/>
</dbReference>
<reference evidence="3 4" key="1">
    <citation type="submission" date="2023-04" db="EMBL/GenBank/DDBJ databases">
        <title>The genome sequence of Polyangium sorediatum DSM14670.</title>
        <authorList>
            <person name="Zhang X."/>
        </authorList>
    </citation>
    <scope>NUCLEOTIDE SEQUENCE [LARGE SCALE GENOMIC DNA]</scope>
    <source>
        <strain evidence="3 4">DSM 14670</strain>
    </source>
</reference>
<dbReference type="PANTHER" id="PTHR46797">
    <property type="entry name" value="HTH-TYPE TRANSCRIPTIONAL REGULATOR"/>
    <property type="match status" value="1"/>
</dbReference>
<dbReference type="PANTHER" id="PTHR46797:SF1">
    <property type="entry name" value="METHYLPHOSPHONATE SYNTHASE"/>
    <property type="match status" value="1"/>
</dbReference>
<evidence type="ECO:0000313" key="3">
    <source>
        <dbReference type="EMBL" id="MDI1434293.1"/>
    </source>
</evidence>
<evidence type="ECO:0000259" key="2">
    <source>
        <dbReference type="PROSITE" id="PS50943"/>
    </source>
</evidence>
<dbReference type="PROSITE" id="PS50943">
    <property type="entry name" value="HTH_CROC1"/>
    <property type="match status" value="1"/>
</dbReference>
<accession>A0ABT6P138</accession>
<dbReference type="InterPro" id="IPR010982">
    <property type="entry name" value="Lambda_DNA-bd_dom_sf"/>
</dbReference>